<comment type="caution">
    <text evidence="1">The sequence shown here is derived from an EMBL/GenBank/DDBJ whole genome shotgun (WGS) entry which is preliminary data.</text>
</comment>
<dbReference type="AlphaFoldDB" id="A0A6V8LUC8"/>
<sequence length="254" mass="27383">MFAPLVPIYISSIYPTSIPGPLPRRMARCTPDMKSALLSLADEVLPLAGRLVLSDLFRSYEEQNQAHKDFVSGKKDAYSPPPGRSFHESGRAFDLDLKALGSLGATGDRLTVFHKLAARHGVTPITAPDIKQKEAWHFELRGSHQTVYDYYAAGKGTNMKPASAAAASAIVSAGLRVDFLGDTPVPGYVQSGLIRLGQDIGNLDGQIGPGTRKALRNLGISAQEPEDMAQAVEALLMVNFPKEYFVAQVDGEES</sequence>
<evidence type="ECO:0000313" key="1">
    <source>
        <dbReference type="EMBL" id="GFK93416.1"/>
    </source>
</evidence>
<dbReference type="InterPro" id="IPR009045">
    <property type="entry name" value="Zn_M74/Hedgehog-like"/>
</dbReference>
<evidence type="ECO:0000313" key="2">
    <source>
        <dbReference type="Proteomes" id="UP000494245"/>
    </source>
</evidence>
<dbReference type="Proteomes" id="UP000494245">
    <property type="component" value="Unassembled WGS sequence"/>
</dbReference>
<accession>A0A6V8LUC8</accession>
<keyword evidence="2" id="KW-1185">Reference proteome</keyword>
<gene>
    <name evidence="1" type="ORF">NNJEOMEG_01248</name>
</gene>
<organism evidence="1 2">
    <name type="scientific">Fundidesulfovibrio magnetotacticus</name>
    <dbReference type="NCBI Taxonomy" id="2730080"/>
    <lineage>
        <taxon>Bacteria</taxon>
        <taxon>Pseudomonadati</taxon>
        <taxon>Thermodesulfobacteriota</taxon>
        <taxon>Desulfovibrionia</taxon>
        <taxon>Desulfovibrionales</taxon>
        <taxon>Desulfovibrionaceae</taxon>
        <taxon>Fundidesulfovibrio</taxon>
    </lineage>
</organism>
<dbReference type="CDD" id="cd14814">
    <property type="entry name" value="Peptidase_M15"/>
    <property type="match status" value="1"/>
</dbReference>
<protein>
    <recommendedName>
        <fullName evidence="3">D-alanyl-D-alanine carboxypeptidase</fullName>
    </recommendedName>
</protein>
<reference evidence="1 2" key="1">
    <citation type="submission" date="2020-04" db="EMBL/GenBank/DDBJ databases">
        <authorList>
            <consortium name="Desulfovibrio sp. FSS-1 genome sequencing consortium"/>
            <person name="Shimoshige H."/>
            <person name="Kobayashi H."/>
            <person name="Maekawa T."/>
        </authorList>
    </citation>
    <scope>NUCLEOTIDE SEQUENCE [LARGE SCALE GENOMIC DNA]</scope>
    <source>
        <strain evidence="1 2">SIID29052-01</strain>
    </source>
</reference>
<dbReference type="Gene3D" id="3.30.1380.10">
    <property type="match status" value="1"/>
</dbReference>
<dbReference type="SUPFAM" id="SSF55166">
    <property type="entry name" value="Hedgehog/DD-peptidase"/>
    <property type="match status" value="1"/>
</dbReference>
<evidence type="ECO:0008006" key="3">
    <source>
        <dbReference type="Google" id="ProtNLM"/>
    </source>
</evidence>
<reference evidence="1 2" key="2">
    <citation type="submission" date="2020-05" db="EMBL/GenBank/DDBJ databases">
        <title>Draft genome sequence of Desulfovibrio sp. strainFSS-1.</title>
        <authorList>
            <person name="Shimoshige H."/>
            <person name="Kobayashi H."/>
            <person name="Maekawa T."/>
        </authorList>
    </citation>
    <scope>NUCLEOTIDE SEQUENCE [LARGE SCALE GENOMIC DNA]</scope>
    <source>
        <strain evidence="1 2">SIID29052-01</strain>
    </source>
</reference>
<proteinExistence type="predicted"/>
<name>A0A6V8LUC8_9BACT</name>
<dbReference type="EMBL" id="BLTE01000004">
    <property type="protein sequence ID" value="GFK93416.1"/>
    <property type="molecule type" value="Genomic_DNA"/>
</dbReference>